<accession>A0A1Z4JJ04</accession>
<organism evidence="1 2">
    <name type="scientific">Leptolyngbya boryana NIES-2135</name>
    <dbReference type="NCBI Taxonomy" id="1973484"/>
    <lineage>
        <taxon>Bacteria</taxon>
        <taxon>Bacillati</taxon>
        <taxon>Cyanobacteriota</taxon>
        <taxon>Cyanophyceae</taxon>
        <taxon>Leptolyngbyales</taxon>
        <taxon>Leptolyngbyaceae</taxon>
        <taxon>Leptolyngbya group</taxon>
        <taxon>Leptolyngbya</taxon>
    </lineage>
</organism>
<dbReference type="EMBL" id="AP018203">
    <property type="protein sequence ID" value="BAY56643.1"/>
    <property type="molecule type" value="Genomic_DNA"/>
</dbReference>
<name>A0A1Z4JJ04_LEPBY</name>
<evidence type="ECO:0000313" key="1">
    <source>
        <dbReference type="EMBL" id="BAY56643.1"/>
    </source>
</evidence>
<dbReference type="AlphaFoldDB" id="A0A1Z4JJ04"/>
<protein>
    <submittedName>
        <fullName evidence="1">Uncharacterized protein</fullName>
    </submittedName>
</protein>
<gene>
    <name evidence="1" type="ORF">NIES2135_34780</name>
</gene>
<proteinExistence type="predicted"/>
<reference evidence="1 2" key="1">
    <citation type="submission" date="2017-06" db="EMBL/GenBank/DDBJ databases">
        <title>Genome sequencing of cyanobaciteial culture collection at National Institute for Environmental Studies (NIES).</title>
        <authorList>
            <person name="Hirose Y."/>
            <person name="Shimura Y."/>
            <person name="Fujisawa T."/>
            <person name="Nakamura Y."/>
            <person name="Kawachi M."/>
        </authorList>
    </citation>
    <scope>NUCLEOTIDE SEQUENCE [LARGE SCALE GENOMIC DNA]</scope>
    <source>
        <strain evidence="1 2">NIES-2135</strain>
    </source>
</reference>
<keyword evidence="2" id="KW-1185">Reference proteome</keyword>
<dbReference type="Proteomes" id="UP000217895">
    <property type="component" value="Chromosome"/>
</dbReference>
<evidence type="ECO:0000313" key="2">
    <source>
        <dbReference type="Proteomes" id="UP000217895"/>
    </source>
</evidence>
<sequence>MCMIVFPALCNVCQAFKLVMSYTMESQNICKETENFLKKPKVCQDRIRMIEIAKPDSYRVES</sequence>